<proteinExistence type="predicted"/>
<dbReference type="RefSeq" id="WP_169529341.1">
    <property type="nucleotide sequence ID" value="NZ_JABBGH010000001.1"/>
</dbReference>
<dbReference type="PANTHER" id="PTHR35008">
    <property type="entry name" value="BLL4482 PROTEIN-RELATED"/>
    <property type="match status" value="1"/>
</dbReference>
<evidence type="ECO:0000256" key="3">
    <source>
        <dbReference type="ARBA" id="ARBA00023004"/>
    </source>
</evidence>
<feature type="domain" description="Cytochrome c" evidence="6">
    <location>
        <begin position="31"/>
        <end position="126"/>
    </location>
</feature>
<comment type="caution">
    <text evidence="7">The sequence shown here is derived from an EMBL/GenBank/DDBJ whole genome shotgun (WGS) entry which is preliminary data.</text>
</comment>
<dbReference type="InterPro" id="IPR036909">
    <property type="entry name" value="Cyt_c-like_dom_sf"/>
</dbReference>
<protein>
    <submittedName>
        <fullName evidence="7">Cytochrome c</fullName>
    </submittedName>
</protein>
<feature type="signal peptide" evidence="5">
    <location>
        <begin position="1"/>
        <end position="20"/>
    </location>
</feature>
<evidence type="ECO:0000256" key="2">
    <source>
        <dbReference type="ARBA" id="ARBA00022723"/>
    </source>
</evidence>
<sequence>MRYYPAARATARWLQALPLAGLLALGGCFTNKGHQGEKLYGQHCASCHGEQGQGLGQLVPPLAGADYLATHSAELPCLIRRGLRGPIVVNGVGYDGWMLGVQDTAAHKKLSPAQLTNLLNYLESHWGNHPGPGGPRTIAGTEALLRACPGQ</sequence>
<dbReference type="Pfam" id="PF00034">
    <property type="entry name" value="Cytochrom_C"/>
    <property type="match status" value="1"/>
</dbReference>
<name>A0A7Y0AAX7_9BACT</name>
<dbReference type="SUPFAM" id="SSF46626">
    <property type="entry name" value="Cytochrome c"/>
    <property type="match status" value="1"/>
</dbReference>
<dbReference type="GO" id="GO:0009055">
    <property type="term" value="F:electron transfer activity"/>
    <property type="evidence" value="ECO:0007669"/>
    <property type="project" value="InterPro"/>
</dbReference>
<feature type="chain" id="PRO_5031399671" evidence="5">
    <location>
        <begin position="21"/>
        <end position="151"/>
    </location>
</feature>
<dbReference type="InterPro" id="IPR009056">
    <property type="entry name" value="Cyt_c-like_dom"/>
</dbReference>
<evidence type="ECO:0000256" key="1">
    <source>
        <dbReference type="ARBA" id="ARBA00022617"/>
    </source>
</evidence>
<dbReference type="GO" id="GO:0020037">
    <property type="term" value="F:heme binding"/>
    <property type="evidence" value="ECO:0007669"/>
    <property type="project" value="InterPro"/>
</dbReference>
<dbReference type="EMBL" id="JABBGH010000001">
    <property type="protein sequence ID" value="NML64014.1"/>
    <property type="molecule type" value="Genomic_DNA"/>
</dbReference>
<evidence type="ECO:0000259" key="6">
    <source>
        <dbReference type="PROSITE" id="PS51007"/>
    </source>
</evidence>
<keyword evidence="8" id="KW-1185">Reference proteome</keyword>
<dbReference type="PROSITE" id="PS51257">
    <property type="entry name" value="PROKAR_LIPOPROTEIN"/>
    <property type="match status" value="1"/>
</dbReference>
<evidence type="ECO:0000256" key="4">
    <source>
        <dbReference type="PROSITE-ProRule" id="PRU00433"/>
    </source>
</evidence>
<dbReference type="GO" id="GO:0046872">
    <property type="term" value="F:metal ion binding"/>
    <property type="evidence" value="ECO:0007669"/>
    <property type="project" value="UniProtKB-KW"/>
</dbReference>
<dbReference type="AlphaFoldDB" id="A0A7Y0AAX7"/>
<evidence type="ECO:0000313" key="8">
    <source>
        <dbReference type="Proteomes" id="UP000559626"/>
    </source>
</evidence>
<keyword evidence="1 4" id="KW-0349">Heme</keyword>
<dbReference type="PROSITE" id="PS51007">
    <property type="entry name" value="CYTC"/>
    <property type="match status" value="1"/>
</dbReference>
<keyword evidence="3 4" id="KW-0408">Iron</keyword>
<reference evidence="7 8" key="1">
    <citation type="submission" date="2020-04" db="EMBL/GenBank/DDBJ databases">
        <title>Hymenobacter polaris sp. nov., isolated from Arctic soil.</title>
        <authorList>
            <person name="Dahal R.H."/>
        </authorList>
    </citation>
    <scope>NUCLEOTIDE SEQUENCE [LARGE SCALE GENOMIC DNA]</scope>
    <source>
        <strain evidence="7 8">RP-2-7</strain>
    </source>
</reference>
<dbReference type="Proteomes" id="UP000559626">
    <property type="component" value="Unassembled WGS sequence"/>
</dbReference>
<dbReference type="InterPro" id="IPR051459">
    <property type="entry name" value="Cytochrome_c-type_DH"/>
</dbReference>
<keyword evidence="5" id="KW-0732">Signal</keyword>
<gene>
    <name evidence="7" type="ORF">HHL22_02235</name>
</gene>
<dbReference type="Gene3D" id="1.10.760.10">
    <property type="entry name" value="Cytochrome c-like domain"/>
    <property type="match status" value="1"/>
</dbReference>
<evidence type="ECO:0000256" key="5">
    <source>
        <dbReference type="SAM" id="SignalP"/>
    </source>
</evidence>
<accession>A0A7Y0AAX7</accession>
<dbReference type="PANTHER" id="PTHR35008:SF4">
    <property type="entry name" value="BLL4482 PROTEIN"/>
    <property type="match status" value="1"/>
</dbReference>
<organism evidence="7 8">
    <name type="scientific">Hymenobacter polaris</name>
    <dbReference type="NCBI Taxonomy" id="2682546"/>
    <lineage>
        <taxon>Bacteria</taxon>
        <taxon>Pseudomonadati</taxon>
        <taxon>Bacteroidota</taxon>
        <taxon>Cytophagia</taxon>
        <taxon>Cytophagales</taxon>
        <taxon>Hymenobacteraceae</taxon>
        <taxon>Hymenobacter</taxon>
    </lineage>
</organism>
<keyword evidence="2 4" id="KW-0479">Metal-binding</keyword>
<evidence type="ECO:0000313" key="7">
    <source>
        <dbReference type="EMBL" id="NML64014.1"/>
    </source>
</evidence>